<evidence type="ECO:0000256" key="10">
    <source>
        <dbReference type="ARBA" id="ARBA00023004"/>
    </source>
</evidence>
<evidence type="ECO:0000256" key="11">
    <source>
        <dbReference type="ARBA" id="ARBA00023211"/>
    </source>
</evidence>
<comment type="caution">
    <text evidence="15">The sequence shown here is derived from an EMBL/GenBank/DDBJ whole genome shotgun (WGS) entry which is preliminary data.</text>
</comment>
<comment type="cofactor">
    <cofactor evidence="1">
        <name>Mn(2+)</name>
        <dbReference type="ChEBI" id="CHEBI:29035"/>
    </cofactor>
</comment>
<dbReference type="GO" id="GO:0005634">
    <property type="term" value="C:nucleus"/>
    <property type="evidence" value="ECO:0007669"/>
    <property type="project" value="UniProtKB-SubCell"/>
</dbReference>
<dbReference type="SMART" id="SM01124">
    <property type="entry name" value="DBR1"/>
    <property type="match status" value="1"/>
</dbReference>
<dbReference type="PANTHER" id="PTHR12849:SF0">
    <property type="entry name" value="LARIAT DEBRANCHING ENZYME"/>
    <property type="match status" value="1"/>
</dbReference>
<keyword evidence="9" id="KW-0862">Zinc</keyword>
<dbReference type="Proteomes" id="UP000812287">
    <property type="component" value="Unassembled WGS sequence"/>
</dbReference>
<evidence type="ECO:0000256" key="12">
    <source>
        <dbReference type="ARBA" id="ARBA00023242"/>
    </source>
</evidence>
<protein>
    <submittedName>
        <fullName evidence="15">DBR1-domain-containing protein</fullName>
    </submittedName>
</protein>
<keyword evidence="12" id="KW-0539">Nucleus</keyword>
<dbReference type="GO" id="GO:0046872">
    <property type="term" value="F:metal ion binding"/>
    <property type="evidence" value="ECO:0007669"/>
    <property type="project" value="UniProtKB-KW"/>
</dbReference>
<keyword evidence="10" id="KW-0408">Iron</keyword>
<dbReference type="CDD" id="cd00844">
    <property type="entry name" value="MPP_Dbr1_N"/>
    <property type="match status" value="1"/>
</dbReference>
<comment type="similarity">
    <text evidence="5">Belongs to the lariat debranching enzyme family.</text>
</comment>
<organism evidence="15 16">
    <name type="scientific">Guyanagaster necrorhizus</name>
    <dbReference type="NCBI Taxonomy" id="856835"/>
    <lineage>
        <taxon>Eukaryota</taxon>
        <taxon>Fungi</taxon>
        <taxon>Dikarya</taxon>
        <taxon>Basidiomycota</taxon>
        <taxon>Agaricomycotina</taxon>
        <taxon>Agaricomycetes</taxon>
        <taxon>Agaricomycetidae</taxon>
        <taxon>Agaricales</taxon>
        <taxon>Marasmiineae</taxon>
        <taxon>Physalacriaceae</taxon>
        <taxon>Guyanagaster</taxon>
    </lineage>
</organism>
<evidence type="ECO:0000313" key="16">
    <source>
        <dbReference type="Proteomes" id="UP000812287"/>
    </source>
</evidence>
<dbReference type="SUPFAM" id="SSF56300">
    <property type="entry name" value="Metallo-dependent phosphatases"/>
    <property type="match status" value="1"/>
</dbReference>
<accession>A0A9P7VPE7</accession>
<proteinExistence type="inferred from homology"/>
<dbReference type="Pfam" id="PF05011">
    <property type="entry name" value="DBR1"/>
    <property type="match status" value="1"/>
</dbReference>
<keyword evidence="7" id="KW-0479">Metal-binding</keyword>
<sequence length="432" mass="48866">MKVAVEGCCHGELDDIYAHISKLETQHAYKVNLLLICGDFQAVRNYRDLQCMAVPNKYKALQTFHKYYTGEKTAPILTVIIGGNHEASNYMWELYHGGWVAPNIYFLGHAGCVQVNGIRIAGVSGIFKGYNFSSGSYEKIPYDSSTIRSIYHIREFNIRRLSLLSNPDVVLSHDWPQSIDQHGDVQSLIRRKAHFRSEIEQGAFGAPPLMGLLRTLKPCWWFAAHMHVRFEATVVHESLSSPGPPAKADNPDEITIDDEDVDSPSMEPLRNNPDEISLDDEEVEVVTSPISTFRSETKYLALDKCMPKKQFLEVVDILSPKDQSTDPPVLCFDPEWMAITRAFNPWFSTTRYQRPFPDEAEAREMVRKELEWVKKNVGSEKTVESGQQFCLTAPGPGSEGDQKCEQPAMYPNPQTRSLCQLLGIEDKINKGF</sequence>
<dbReference type="InterPro" id="IPR007708">
    <property type="entry name" value="DBR1_C"/>
</dbReference>
<keyword evidence="6" id="KW-0507">mRNA processing</keyword>
<dbReference type="GeneID" id="66111359"/>
<evidence type="ECO:0000256" key="2">
    <source>
        <dbReference type="ARBA" id="ARBA00001947"/>
    </source>
</evidence>
<evidence type="ECO:0000256" key="5">
    <source>
        <dbReference type="ARBA" id="ARBA00006045"/>
    </source>
</evidence>
<keyword evidence="11" id="KW-0464">Manganese</keyword>
<dbReference type="AlphaFoldDB" id="A0A9P7VPE7"/>
<evidence type="ECO:0000256" key="4">
    <source>
        <dbReference type="ARBA" id="ARBA00004123"/>
    </source>
</evidence>
<comment type="cofactor">
    <cofactor evidence="2">
        <name>Zn(2+)</name>
        <dbReference type="ChEBI" id="CHEBI:29105"/>
    </cofactor>
</comment>
<evidence type="ECO:0000256" key="8">
    <source>
        <dbReference type="ARBA" id="ARBA00022801"/>
    </source>
</evidence>
<dbReference type="RefSeq" id="XP_043037106.1">
    <property type="nucleotide sequence ID" value="XM_043189062.1"/>
</dbReference>
<evidence type="ECO:0000256" key="9">
    <source>
        <dbReference type="ARBA" id="ARBA00022833"/>
    </source>
</evidence>
<evidence type="ECO:0000256" key="7">
    <source>
        <dbReference type="ARBA" id="ARBA00022723"/>
    </source>
</evidence>
<feature type="domain" description="Lariat debranching enzyme C-terminal" evidence="14">
    <location>
        <begin position="287"/>
        <end position="428"/>
    </location>
</feature>
<evidence type="ECO:0000259" key="14">
    <source>
        <dbReference type="SMART" id="SM01124"/>
    </source>
</evidence>
<dbReference type="PANTHER" id="PTHR12849">
    <property type="entry name" value="RNA LARIAT DEBRANCHING ENZYME"/>
    <property type="match status" value="1"/>
</dbReference>
<dbReference type="InterPro" id="IPR029052">
    <property type="entry name" value="Metallo-depent_PP-like"/>
</dbReference>
<gene>
    <name evidence="15" type="ORF">BT62DRAFT_972157</name>
</gene>
<dbReference type="GO" id="GO:0000398">
    <property type="term" value="P:mRNA splicing, via spliceosome"/>
    <property type="evidence" value="ECO:0007669"/>
    <property type="project" value="TreeGrafter"/>
</dbReference>
<dbReference type="GO" id="GO:0008419">
    <property type="term" value="F:RNA lariat debranching enzyme activity"/>
    <property type="evidence" value="ECO:0007669"/>
    <property type="project" value="TreeGrafter"/>
</dbReference>
<feature type="region of interest" description="Disordered" evidence="13">
    <location>
        <begin position="238"/>
        <end position="274"/>
    </location>
</feature>
<evidence type="ECO:0000256" key="3">
    <source>
        <dbReference type="ARBA" id="ARBA00001954"/>
    </source>
</evidence>
<evidence type="ECO:0000256" key="13">
    <source>
        <dbReference type="SAM" id="MobiDB-lite"/>
    </source>
</evidence>
<name>A0A9P7VPE7_9AGAR</name>
<keyword evidence="8" id="KW-0378">Hydrolase</keyword>
<keyword evidence="16" id="KW-1185">Reference proteome</keyword>
<dbReference type="InterPro" id="IPR004843">
    <property type="entry name" value="Calcineurin-like_PHP"/>
</dbReference>
<evidence type="ECO:0000256" key="1">
    <source>
        <dbReference type="ARBA" id="ARBA00001936"/>
    </source>
</evidence>
<dbReference type="OrthoDB" id="407609at2759"/>
<feature type="compositionally biased region" description="Acidic residues" evidence="13">
    <location>
        <begin position="251"/>
        <end position="262"/>
    </location>
</feature>
<evidence type="ECO:0000313" key="15">
    <source>
        <dbReference type="EMBL" id="KAG7443606.1"/>
    </source>
</evidence>
<comment type="cofactor">
    <cofactor evidence="3">
        <name>Fe(2+)</name>
        <dbReference type="ChEBI" id="CHEBI:29033"/>
    </cofactor>
</comment>
<reference evidence="15" key="1">
    <citation type="submission" date="2020-11" db="EMBL/GenBank/DDBJ databases">
        <title>Adaptations for nitrogen fixation in a non-lichenized fungal sporocarp promotes dispersal by wood-feeding termites.</title>
        <authorList>
            <consortium name="DOE Joint Genome Institute"/>
            <person name="Koch R.A."/>
            <person name="Yoon G."/>
            <person name="Arayal U."/>
            <person name="Lail K."/>
            <person name="Amirebrahimi M."/>
            <person name="Labutti K."/>
            <person name="Lipzen A."/>
            <person name="Riley R."/>
            <person name="Barry K."/>
            <person name="Henrissat B."/>
            <person name="Grigoriev I.V."/>
            <person name="Herr J.R."/>
            <person name="Aime M.C."/>
        </authorList>
    </citation>
    <scope>NUCLEOTIDE SEQUENCE</scope>
    <source>
        <strain evidence="15">MCA 3950</strain>
    </source>
</reference>
<dbReference type="InterPro" id="IPR041816">
    <property type="entry name" value="Dbr1_N"/>
</dbReference>
<dbReference type="FunFam" id="3.60.21.10:FF:000035">
    <property type="entry name" value="Lariat debranching enzyme"/>
    <property type="match status" value="1"/>
</dbReference>
<evidence type="ECO:0000256" key="6">
    <source>
        <dbReference type="ARBA" id="ARBA00022664"/>
    </source>
</evidence>
<dbReference type="Pfam" id="PF00149">
    <property type="entry name" value="Metallophos"/>
    <property type="match status" value="1"/>
</dbReference>
<comment type="subcellular location">
    <subcellularLocation>
        <location evidence="4">Nucleus</location>
    </subcellularLocation>
</comment>
<dbReference type="EMBL" id="MU250544">
    <property type="protein sequence ID" value="KAG7443606.1"/>
    <property type="molecule type" value="Genomic_DNA"/>
</dbReference>